<feature type="region of interest" description="Disordered" evidence="1">
    <location>
        <begin position="174"/>
        <end position="222"/>
    </location>
</feature>
<name>A0AA35WEV5_GEOBA</name>
<dbReference type="EMBL" id="CASHTH010001139">
    <property type="protein sequence ID" value="CAI8011980.1"/>
    <property type="molecule type" value="Genomic_DNA"/>
</dbReference>
<gene>
    <name evidence="2" type="ORF">GBAR_LOCUS7699</name>
</gene>
<sequence length="222" mass="24507">MALCVVGMASSSFAAITEVVISAETIKDFGEISPENTGFARDADASNGLAFQFIGGAVNPPVEEPPSWWEVEFWCEKGTYFVYARGKSDGDTGSDAFWLQFDNQIGTLEHTADPDFLGRGLGNWRDVFDAGIYKWISQGVPPETTVEWEAKERGLHRVRSSPRQAPHSLDQLLLSQDQDEKPDDDPWPTEFPRKDPRAVESKGKLATTWGILKSGGKPAVTR</sequence>
<keyword evidence="3" id="KW-1185">Reference proteome</keyword>
<evidence type="ECO:0000256" key="1">
    <source>
        <dbReference type="SAM" id="MobiDB-lite"/>
    </source>
</evidence>
<dbReference type="AlphaFoldDB" id="A0AA35WEV5"/>
<organism evidence="2 3">
    <name type="scientific">Geodia barretti</name>
    <name type="common">Barrett's horny sponge</name>
    <dbReference type="NCBI Taxonomy" id="519541"/>
    <lineage>
        <taxon>Eukaryota</taxon>
        <taxon>Metazoa</taxon>
        <taxon>Porifera</taxon>
        <taxon>Demospongiae</taxon>
        <taxon>Heteroscleromorpha</taxon>
        <taxon>Tetractinellida</taxon>
        <taxon>Astrophorina</taxon>
        <taxon>Geodiidae</taxon>
        <taxon>Geodia</taxon>
    </lineage>
</organism>
<reference evidence="2" key="1">
    <citation type="submission" date="2023-03" db="EMBL/GenBank/DDBJ databases">
        <authorList>
            <person name="Steffen K."/>
            <person name="Cardenas P."/>
        </authorList>
    </citation>
    <scope>NUCLEOTIDE SEQUENCE</scope>
</reference>
<feature type="compositionally biased region" description="Basic and acidic residues" evidence="1">
    <location>
        <begin position="191"/>
        <end position="203"/>
    </location>
</feature>
<accession>A0AA35WEV5</accession>
<evidence type="ECO:0000313" key="2">
    <source>
        <dbReference type="EMBL" id="CAI8011980.1"/>
    </source>
</evidence>
<evidence type="ECO:0000313" key="3">
    <source>
        <dbReference type="Proteomes" id="UP001174909"/>
    </source>
</evidence>
<protein>
    <submittedName>
        <fullName evidence="2">Uncharacterized protein</fullName>
    </submittedName>
</protein>
<proteinExistence type="predicted"/>
<dbReference type="Proteomes" id="UP001174909">
    <property type="component" value="Unassembled WGS sequence"/>
</dbReference>
<comment type="caution">
    <text evidence="2">The sequence shown here is derived from an EMBL/GenBank/DDBJ whole genome shotgun (WGS) entry which is preliminary data.</text>
</comment>